<dbReference type="EMBL" id="JAZGQO010000002">
    <property type="protein sequence ID" value="KAK6192808.1"/>
    <property type="molecule type" value="Genomic_DNA"/>
</dbReference>
<feature type="domain" description="Fe2OG dioxygenase" evidence="7">
    <location>
        <begin position="206"/>
        <end position="302"/>
    </location>
</feature>
<protein>
    <recommendedName>
        <fullName evidence="7">Fe2OG dioxygenase domain-containing protein</fullName>
    </recommendedName>
</protein>
<evidence type="ECO:0000256" key="2">
    <source>
        <dbReference type="ARBA" id="ARBA00022723"/>
    </source>
</evidence>
<keyword evidence="2" id="KW-0479">Metal-binding</keyword>
<keyword evidence="6" id="KW-0408">Iron</keyword>
<keyword evidence="5" id="KW-0560">Oxidoreductase</keyword>
<dbReference type="Pfam" id="PF25238">
    <property type="entry name" value="OGFOD2-like"/>
    <property type="match status" value="1"/>
</dbReference>
<dbReference type="GO" id="GO:0051213">
    <property type="term" value="F:dioxygenase activity"/>
    <property type="evidence" value="ECO:0007669"/>
    <property type="project" value="UniProtKB-KW"/>
</dbReference>
<evidence type="ECO:0000256" key="1">
    <source>
        <dbReference type="ARBA" id="ARBA00001961"/>
    </source>
</evidence>
<accession>A0AAN8KDB0</accession>
<sequence>MTFYNCACYYTNNIFLEEYKLHVQFIDEEQFRQEYEQKLRENGCDTNEKLDHVLQTILSEVSRRKNANKDLIRRKEIIKDLYKPCHPAIYTLKQQYLHPKFLEIWHVCKNPHVKLKDVMNLLSCEAANQVYSFPVFTEEFCEVFIQEIEHFEKSECPKGRPNTMNNYGVLLNELGFDEDFITPLREIYLRRITAILYPDWGGDCLDSHKAFVVTYKLGHDINLSYHYDNSEVTLNVALGKQFTGSELYFGDMKSNSGKVSTSEFTRYDHKLGVGLLHRGQHMHGASPLTSGERYNIIIWMRSSEIRNELCPMCNKRPTLVPCSGFGDGFTTGKMVELCATL</sequence>
<evidence type="ECO:0000259" key="7">
    <source>
        <dbReference type="PROSITE" id="PS51471"/>
    </source>
</evidence>
<dbReference type="SMART" id="SM00702">
    <property type="entry name" value="P4Hc"/>
    <property type="match status" value="1"/>
</dbReference>
<dbReference type="Gene3D" id="2.60.120.620">
    <property type="entry name" value="q2cbj1_9rhob like domain"/>
    <property type="match status" value="1"/>
</dbReference>
<organism evidence="8 9">
    <name type="scientific">Patella caerulea</name>
    <name type="common">Rayed Mediterranean limpet</name>
    <dbReference type="NCBI Taxonomy" id="87958"/>
    <lineage>
        <taxon>Eukaryota</taxon>
        <taxon>Metazoa</taxon>
        <taxon>Spiralia</taxon>
        <taxon>Lophotrochozoa</taxon>
        <taxon>Mollusca</taxon>
        <taxon>Gastropoda</taxon>
        <taxon>Patellogastropoda</taxon>
        <taxon>Patelloidea</taxon>
        <taxon>Patellidae</taxon>
        <taxon>Patella</taxon>
    </lineage>
</organism>
<dbReference type="PROSITE" id="PS51471">
    <property type="entry name" value="FE2OG_OXY"/>
    <property type="match status" value="1"/>
</dbReference>
<keyword evidence="4" id="KW-0223">Dioxygenase</keyword>
<dbReference type="AlphaFoldDB" id="A0AAN8KDB0"/>
<gene>
    <name evidence="8" type="ORF">SNE40_004218</name>
</gene>
<evidence type="ECO:0000313" key="8">
    <source>
        <dbReference type="EMBL" id="KAK6192808.1"/>
    </source>
</evidence>
<evidence type="ECO:0000256" key="4">
    <source>
        <dbReference type="ARBA" id="ARBA00022964"/>
    </source>
</evidence>
<comment type="caution">
    <text evidence="8">The sequence shown here is derived from an EMBL/GenBank/DDBJ whole genome shotgun (WGS) entry which is preliminary data.</text>
</comment>
<comment type="cofactor">
    <cofactor evidence="1">
        <name>L-ascorbate</name>
        <dbReference type="ChEBI" id="CHEBI:38290"/>
    </cofactor>
</comment>
<evidence type="ECO:0000256" key="6">
    <source>
        <dbReference type="ARBA" id="ARBA00023004"/>
    </source>
</evidence>
<evidence type="ECO:0000313" key="9">
    <source>
        <dbReference type="Proteomes" id="UP001347796"/>
    </source>
</evidence>
<dbReference type="InterPro" id="IPR006620">
    <property type="entry name" value="Pro_4_hyd_alph"/>
</dbReference>
<proteinExistence type="predicted"/>
<evidence type="ECO:0000256" key="3">
    <source>
        <dbReference type="ARBA" id="ARBA00022896"/>
    </source>
</evidence>
<dbReference type="InterPro" id="IPR005123">
    <property type="entry name" value="Oxoglu/Fe-dep_dioxygenase_dom"/>
</dbReference>
<dbReference type="Proteomes" id="UP001347796">
    <property type="component" value="Unassembled WGS sequence"/>
</dbReference>
<dbReference type="GO" id="GO:0031418">
    <property type="term" value="F:L-ascorbic acid binding"/>
    <property type="evidence" value="ECO:0007669"/>
    <property type="project" value="UniProtKB-KW"/>
</dbReference>
<evidence type="ECO:0000256" key="5">
    <source>
        <dbReference type="ARBA" id="ARBA00023002"/>
    </source>
</evidence>
<keyword evidence="9" id="KW-1185">Reference proteome</keyword>
<dbReference type="PANTHER" id="PTHR24014:SF4">
    <property type="entry name" value="2-OXOGLUTARATE AND IRON-DEPENDENT OXYGENASE DOMAIN-CONTAINING PROTEIN 2"/>
    <property type="match status" value="1"/>
</dbReference>
<reference evidence="8 9" key="1">
    <citation type="submission" date="2024-01" db="EMBL/GenBank/DDBJ databases">
        <title>The genome of the rayed Mediterranean limpet Patella caerulea (Linnaeus, 1758).</title>
        <authorList>
            <person name="Anh-Thu Weber A."/>
            <person name="Halstead-Nussloch G."/>
        </authorList>
    </citation>
    <scope>NUCLEOTIDE SEQUENCE [LARGE SCALE GENOMIC DNA]</scope>
    <source>
        <strain evidence="8">AATW-2023a</strain>
        <tissue evidence="8">Whole specimen</tissue>
    </source>
</reference>
<dbReference type="PANTHER" id="PTHR24014">
    <property type="entry name" value="2-OXOGLUTARATE AND IRON-DEPENDENT OXYGENASE DOMAIN-CONTAINING PROTEIN 2"/>
    <property type="match status" value="1"/>
</dbReference>
<dbReference type="GO" id="GO:0016705">
    <property type="term" value="F:oxidoreductase activity, acting on paired donors, with incorporation or reduction of molecular oxygen"/>
    <property type="evidence" value="ECO:0007669"/>
    <property type="project" value="InterPro"/>
</dbReference>
<dbReference type="GO" id="GO:0005506">
    <property type="term" value="F:iron ion binding"/>
    <property type="evidence" value="ECO:0007669"/>
    <property type="project" value="InterPro"/>
</dbReference>
<keyword evidence="3" id="KW-0847">Vitamin C</keyword>
<name>A0AAN8KDB0_PATCE</name>